<reference evidence="1" key="1">
    <citation type="submission" date="2022-11" db="EMBL/GenBank/DDBJ databases">
        <title>Hoeflea poritis sp. nov., isolated from scleractinian coral Porites lutea.</title>
        <authorList>
            <person name="Zhang G."/>
            <person name="Wei Q."/>
            <person name="Cai L."/>
        </authorList>
    </citation>
    <scope>NUCLEOTIDE SEQUENCE</scope>
    <source>
        <strain evidence="1">E7-10</strain>
    </source>
</reference>
<evidence type="ECO:0000313" key="1">
    <source>
        <dbReference type="EMBL" id="MDA4848085.1"/>
    </source>
</evidence>
<keyword evidence="2" id="KW-1185">Reference proteome</keyword>
<dbReference type="EMBL" id="JAPJZH010000018">
    <property type="protein sequence ID" value="MDA4848085.1"/>
    <property type="molecule type" value="Genomic_DNA"/>
</dbReference>
<sequence length="174" mass="18895">MHIVGIVLAIIAAIGVWYFRYQQSREVIHDAADAIGRAKGAYNRKKFRDKARDSVLTGIDDPILAVAVLLVGIAEADNPMTRETEDGIKAALQKNTGATSPEEHLAFAKWACREVPDINNVIRRLIPLLNSKLDDDEKRDVIDMANQTIKLSGGPGVAGAAAVLRLQNGLNINT</sequence>
<comment type="caution">
    <text evidence="1">The sequence shown here is derived from an EMBL/GenBank/DDBJ whole genome shotgun (WGS) entry which is preliminary data.</text>
</comment>
<accession>A0ABT4VV59</accession>
<name>A0ABT4VV59_9HYPH</name>
<protein>
    <recommendedName>
        <fullName evidence="3">Co-chaperone DjlA N-terminal domain-containing protein</fullName>
    </recommendedName>
</protein>
<dbReference type="RefSeq" id="WP_271091928.1">
    <property type="nucleotide sequence ID" value="NZ_JAPJZH010000018.1"/>
</dbReference>
<organism evidence="1 2">
    <name type="scientific">Hoeflea poritis</name>
    <dbReference type="NCBI Taxonomy" id="2993659"/>
    <lineage>
        <taxon>Bacteria</taxon>
        <taxon>Pseudomonadati</taxon>
        <taxon>Pseudomonadota</taxon>
        <taxon>Alphaproteobacteria</taxon>
        <taxon>Hyphomicrobiales</taxon>
        <taxon>Rhizobiaceae</taxon>
        <taxon>Hoeflea</taxon>
    </lineage>
</organism>
<evidence type="ECO:0008006" key="3">
    <source>
        <dbReference type="Google" id="ProtNLM"/>
    </source>
</evidence>
<evidence type="ECO:0000313" key="2">
    <source>
        <dbReference type="Proteomes" id="UP001148313"/>
    </source>
</evidence>
<gene>
    <name evidence="1" type="ORF">OOZ53_22195</name>
</gene>
<proteinExistence type="predicted"/>
<dbReference type="Proteomes" id="UP001148313">
    <property type="component" value="Unassembled WGS sequence"/>
</dbReference>